<dbReference type="PANTHER" id="PTHR13504:SF33">
    <property type="entry name" value="FIC FAMILY PROTEIN"/>
    <property type="match status" value="1"/>
</dbReference>
<dbReference type="Gene3D" id="1.10.10.10">
    <property type="entry name" value="Winged helix-like DNA-binding domain superfamily/Winged helix DNA-binding domain"/>
    <property type="match status" value="1"/>
</dbReference>
<comment type="caution">
    <text evidence="2">The sequence shown here is derived from an EMBL/GenBank/DDBJ whole genome shotgun (WGS) entry which is preliminary data.</text>
</comment>
<dbReference type="SUPFAM" id="SSF140931">
    <property type="entry name" value="Fic-like"/>
    <property type="match status" value="1"/>
</dbReference>
<dbReference type="InterPro" id="IPR003812">
    <property type="entry name" value="Fido"/>
</dbReference>
<gene>
    <name evidence="2" type="ORF">GALL_167080</name>
</gene>
<feature type="domain" description="Fido" evidence="1">
    <location>
        <begin position="133"/>
        <end position="290"/>
    </location>
</feature>
<dbReference type="AlphaFoldDB" id="A0A1J5SHR1"/>
<dbReference type="EMBL" id="MLJW01000086">
    <property type="protein sequence ID" value="OIR01236.1"/>
    <property type="molecule type" value="Genomic_DNA"/>
</dbReference>
<dbReference type="EC" id="2.7.7.-" evidence="2"/>
<evidence type="ECO:0000259" key="1">
    <source>
        <dbReference type="PROSITE" id="PS51459"/>
    </source>
</evidence>
<dbReference type="InterPro" id="IPR036388">
    <property type="entry name" value="WH-like_DNA-bd_sf"/>
</dbReference>
<reference evidence="2" key="1">
    <citation type="submission" date="2016-10" db="EMBL/GenBank/DDBJ databases">
        <title>Sequence of Gallionella enrichment culture.</title>
        <authorList>
            <person name="Poehlein A."/>
            <person name="Muehling M."/>
            <person name="Daniel R."/>
        </authorList>
    </citation>
    <scope>NUCLEOTIDE SEQUENCE</scope>
</reference>
<accession>A0A1J5SHR1</accession>
<name>A0A1J5SHR1_9ZZZZ</name>
<dbReference type="PANTHER" id="PTHR13504">
    <property type="entry name" value="FIDO DOMAIN-CONTAINING PROTEIN DDB_G0283145"/>
    <property type="match status" value="1"/>
</dbReference>
<dbReference type="InterPro" id="IPR025230">
    <property type="entry name" value="DUF4172"/>
</dbReference>
<dbReference type="InterPro" id="IPR040198">
    <property type="entry name" value="Fido_containing"/>
</dbReference>
<dbReference type="InterPro" id="IPR036597">
    <property type="entry name" value="Fido-like_dom_sf"/>
</dbReference>
<dbReference type="Gene3D" id="1.10.3290.10">
    <property type="entry name" value="Fido-like domain"/>
    <property type="match status" value="1"/>
</dbReference>
<sequence>MHGGAANLCYIRRMNSGNYTKYIWQRPEWPEWQFASGHLSELLSKVTLERGRLLGSMQTLGFKLAEEATLRALTDDVIKSSEIEGEKLNPESVRSSLARRLGMDIGALAPADRHVDGVVEMVLDATQRHDKPLTKHRLFGWHAALFPTGYSGLTKITVGAYRKDAEGPMQVVSGGVGREKVHFEAPPAERLEQEMARFIDWFNHAQGIDPTIKAGLAHLWFVTIHPFEDGNGRIGRAVCDMALARADGSSQRFYSLSAQIQRERKDYYDALEFAQKSTLDVTQWLDWFLVCLLGAIQRAGEQTQGVMFKANFWNRWSGVSMNDRQVKMLNKMLDGFDGNLTNKKWASMNDCSPDTALRDIKELVDRGVLVNAGAGGRSTHYVLSNVEQ</sequence>
<keyword evidence="2" id="KW-0808">Transferase</keyword>
<organism evidence="2">
    <name type="scientific">mine drainage metagenome</name>
    <dbReference type="NCBI Taxonomy" id="410659"/>
    <lineage>
        <taxon>unclassified sequences</taxon>
        <taxon>metagenomes</taxon>
        <taxon>ecological metagenomes</taxon>
    </lineage>
</organism>
<dbReference type="GO" id="GO:0016779">
    <property type="term" value="F:nucleotidyltransferase activity"/>
    <property type="evidence" value="ECO:0007669"/>
    <property type="project" value="UniProtKB-KW"/>
</dbReference>
<evidence type="ECO:0000313" key="2">
    <source>
        <dbReference type="EMBL" id="OIR01236.1"/>
    </source>
</evidence>
<proteinExistence type="predicted"/>
<dbReference type="Pfam" id="PF13776">
    <property type="entry name" value="DUF4172"/>
    <property type="match status" value="1"/>
</dbReference>
<dbReference type="Pfam" id="PF02661">
    <property type="entry name" value="Fic"/>
    <property type="match status" value="1"/>
</dbReference>
<protein>
    <submittedName>
        <fullName evidence="2">Adenosine monophosphate-protein transferase SoFic</fullName>
        <ecNumber evidence="2">2.7.7.-</ecNumber>
    </submittedName>
</protein>
<keyword evidence="2" id="KW-0548">Nucleotidyltransferase</keyword>
<dbReference type="PROSITE" id="PS51459">
    <property type="entry name" value="FIDO"/>
    <property type="match status" value="1"/>
</dbReference>